<reference evidence="5" key="1">
    <citation type="journal article" date="2023" name="Commun. Biol.">
        <title>Genome analysis of Parmales, the sister group of diatoms, reveals the evolutionary specialization of diatoms from phago-mixotrophs to photoautotrophs.</title>
        <authorList>
            <person name="Ban H."/>
            <person name="Sato S."/>
            <person name="Yoshikawa S."/>
            <person name="Yamada K."/>
            <person name="Nakamura Y."/>
            <person name="Ichinomiya M."/>
            <person name="Sato N."/>
            <person name="Blanc-Mathieu R."/>
            <person name="Endo H."/>
            <person name="Kuwata A."/>
            <person name="Ogata H."/>
        </authorList>
    </citation>
    <scope>NUCLEOTIDE SEQUENCE [LARGE SCALE GENOMIC DNA]</scope>
    <source>
        <strain evidence="5">NIES 3700</strain>
    </source>
</reference>
<dbReference type="PANTHER" id="PTHR33393:SF11">
    <property type="entry name" value="POLYGLUTAMINE SYNTHESIS ACCESSORY PROTEIN RV0574C-RELATED"/>
    <property type="match status" value="1"/>
</dbReference>
<feature type="signal peptide" evidence="2">
    <location>
        <begin position="1"/>
        <end position="19"/>
    </location>
</feature>
<accession>A0A9W7A615</accession>
<evidence type="ECO:0000313" key="5">
    <source>
        <dbReference type="Proteomes" id="UP001165122"/>
    </source>
</evidence>
<protein>
    <recommendedName>
        <fullName evidence="3">Capsule synthesis protein CapA domain-containing protein</fullName>
    </recommendedName>
</protein>
<evidence type="ECO:0000259" key="3">
    <source>
        <dbReference type="SMART" id="SM00854"/>
    </source>
</evidence>
<sequence>MMQMLLTTTLLVFAPFCLGSTIRIGVTGDVNLDPNLLGDEEGEGYGYPWGNTLSTTQALDAFFINHEATIANVVDENPNNFQMEDPINYTKTFVEAGVDGLVFANNHQFDYNRSGLDETISQANKYGIPGAGVGYEDEVRKPLLLDVEGVPVALFTVVLINCEKDKASGEDIPHTCTCGINETRAGMMDQQCYPATGDLMGQWLYDDITDEYIEDIQSEISAFRKENPSTFVLTYLHVGPNFQWMPDPTRVALLRGMVDAGSDAVWGTSSHHVQGLEWYGGAPIIYGMGDFLFRHFPGITDYCPDYAVPCEQFRPELSVMHVLELEEKEEEGSGYFVNKIVTHSTRHTTDQVFWADGEDREWIFNTLTELNKGLGGTAQVINGTDGTLTMVPSKGML</sequence>
<dbReference type="SUPFAM" id="SSF56300">
    <property type="entry name" value="Metallo-dependent phosphatases"/>
    <property type="match status" value="1"/>
</dbReference>
<dbReference type="SMART" id="SM00854">
    <property type="entry name" value="PGA_cap"/>
    <property type="match status" value="1"/>
</dbReference>
<gene>
    <name evidence="4" type="ORF">TrLO_g16005</name>
</gene>
<dbReference type="Proteomes" id="UP001165122">
    <property type="component" value="Unassembled WGS sequence"/>
</dbReference>
<dbReference type="AlphaFoldDB" id="A0A9W7A615"/>
<keyword evidence="2" id="KW-0732">Signal</keyword>
<dbReference type="InterPro" id="IPR052169">
    <property type="entry name" value="CW_Biosynth-Accessory"/>
</dbReference>
<name>A0A9W7A615_9STRA</name>
<feature type="domain" description="Capsule synthesis protein CapA" evidence="3">
    <location>
        <begin position="23"/>
        <end position="295"/>
    </location>
</feature>
<comment type="caution">
    <text evidence="4">The sequence shown here is derived from an EMBL/GenBank/DDBJ whole genome shotgun (WGS) entry which is preliminary data.</text>
</comment>
<dbReference type="InterPro" id="IPR019079">
    <property type="entry name" value="Capsule_synth_CapA"/>
</dbReference>
<evidence type="ECO:0000313" key="4">
    <source>
        <dbReference type="EMBL" id="GMH63547.1"/>
    </source>
</evidence>
<keyword evidence="5" id="KW-1185">Reference proteome</keyword>
<dbReference type="Pfam" id="PF09587">
    <property type="entry name" value="PGA_cap"/>
    <property type="match status" value="1"/>
</dbReference>
<feature type="chain" id="PRO_5040874665" description="Capsule synthesis protein CapA domain-containing protein" evidence="2">
    <location>
        <begin position="20"/>
        <end position="397"/>
    </location>
</feature>
<evidence type="ECO:0000256" key="2">
    <source>
        <dbReference type="SAM" id="SignalP"/>
    </source>
</evidence>
<organism evidence="4 5">
    <name type="scientific">Triparma laevis f. longispina</name>
    <dbReference type="NCBI Taxonomy" id="1714387"/>
    <lineage>
        <taxon>Eukaryota</taxon>
        <taxon>Sar</taxon>
        <taxon>Stramenopiles</taxon>
        <taxon>Ochrophyta</taxon>
        <taxon>Bolidophyceae</taxon>
        <taxon>Parmales</taxon>
        <taxon>Triparmaceae</taxon>
        <taxon>Triparma</taxon>
    </lineage>
</organism>
<comment type="similarity">
    <text evidence="1">Belongs to the CapA family.</text>
</comment>
<evidence type="ECO:0000256" key="1">
    <source>
        <dbReference type="ARBA" id="ARBA00005662"/>
    </source>
</evidence>
<dbReference type="InterPro" id="IPR029052">
    <property type="entry name" value="Metallo-depent_PP-like"/>
</dbReference>
<proteinExistence type="inferred from homology"/>
<dbReference type="EMBL" id="BRXW01000532">
    <property type="protein sequence ID" value="GMH63547.1"/>
    <property type="molecule type" value="Genomic_DNA"/>
</dbReference>
<dbReference type="OrthoDB" id="189619at2759"/>
<dbReference type="PANTHER" id="PTHR33393">
    <property type="entry name" value="POLYGLUTAMINE SYNTHESIS ACCESSORY PROTEIN RV0574C-RELATED"/>
    <property type="match status" value="1"/>
</dbReference>